<dbReference type="AlphaFoldDB" id="A0A139BQJ0"/>
<organism evidence="1 2">
    <name type="scientific">Candidatus Gallionella acididurans</name>
    <dbReference type="NCBI Taxonomy" id="1796491"/>
    <lineage>
        <taxon>Bacteria</taxon>
        <taxon>Pseudomonadati</taxon>
        <taxon>Pseudomonadota</taxon>
        <taxon>Betaproteobacteria</taxon>
        <taxon>Nitrosomonadales</taxon>
        <taxon>Gallionellaceae</taxon>
        <taxon>Gallionella</taxon>
    </lineage>
</organism>
<evidence type="ECO:0000313" key="1">
    <source>
        <dbReference type="EMBL" id="KXS31264.1"/>
    </source>
</evidence>
<protein>
    <submittedName>
        <fullName evidence="1">Uncharacterized protein</fullName>
    </submittedName>
</protein>
<proteinExistence type="predicted"/>
<reference evidence="1 2" key="1">
    <citation type="submission" date="2016-02" db="EMBL/GenBank/DDBJ databases">
        <authorList>
            <person name="Wen L."/>
            <person name="He K."/>
            <person name="Yang H."/>
        </authorList>
    </citation>
    <scope>NUCLEOTIDE SEQUENCE [LARGE SCALE GENOMIC DNA]</scope>
    <source>
        <strain evidence="1">ShG14-8</strain>
    </source>
</reference>
<dbReference type="Proteomes" id="UP000070578">
    <property type="component" value="Unassembled WGS sequence"/>
</dbReference>
<accession>A0A139BQJ0</accession>
<sequence length="48" mass="5511">MLALRGIQATFRQVCCSRSIVVLALLCNFKAHRRQKTPKRAQIQAQKK</sequence>
<gene>
    <name evidence="1" type="ORF">AWT59_2623</name>
</gene>
<dbReference type="EMBL" id="LSLI01000087">
    <property type="protein sequence ID" value="KXS31264.1"/>
    <property type="molecule type" value="Genomic_DNA"/>
</dbReference>
<name>A0A139BQJ0_9PROT</name>
<reference evidence="1 2" key="2">
    <citation type="submission" date="2016-03" db="EMBL/GenBank/DDBJ databases">
        <title>New uncultured bacterium of the family Gallionellaceae from acid mine drainage: description and reconstruction of genome based on metagenomic analysis of microbial community.</title>
        <authorList>
            <person name="Kadnikov V."/>
            <person name="Ivasenko D."/>
            <person name="Beletsky A."/>
            <person name="Mardanov A."/>
            <person name="Danilova E."/>
            <person name="Pimenov N."/>
            <person name="Karnachuk O."/>
            <person name="Ravin N."/>
        </authorList>
    </citation>
    <scope>NUCLEOTIDE SEQUENCE [LARGE SCALE GENOMIC DNA]</scope>
    <source>
        <strain evidence="1">ShG14-8</strain>
    </source>
</reference>
<comment type="caution">
    <text evidence="1">The sequence shown here is derived from an EMBL/GenBank/DDBJ whole genome shotgun (WGS) entry which is preliminary data.</text>
</comment>
<evidence type="ECO:0000313" key="2">
    <source>
        <dbReference type="Proteomes" id="UP000070578"/>
    </source>
</evidence>